<feature type="domain" description="YchJ-like middle NTF2-like" evidence="1">
    <location>
        <begin position="1"/>
        <end position="91"/>
    </location>
</feature>
<comment type="caution">
    <text evidence="2">The sequence shown here is derived from an EMBL/GenBank/DDBJ whole genome shotgun (WGS) entry which is preliminary data.</text>
</comment>
<organism evidence="2 3">
    <name type="scientific">Nocardioides malaquae</name>
    <dbReference type="NCBI Taxonomy" id="2773426"/>
    <lineage>
        <taxon>Bacteria</taxon>
        <taxon>Bacillati</taxon>
        <taxon>Actinomycetota</taxon>
        <taxon>Actinomycetes</taxon>
        <taxon>Propionibacteriales</taxon>
        <taxon>Nocardioidaceae</taxon>
        <taxon>Nocardioides</taxon>
    </lineage>
</organism>
<protein>
    <recommendedName>
        <fullName evidence="1">YchJ-like middle NTF2-like domain-containing protein</fullName>
    </recommendedName>
</protein>
<dbReference type="Pfam" id="PF17775">
    <property type="entry name" value="YchJ_M-like"/>
    <property type="match status" value="1"/>
</dbReference>
<evidence type="ECO:0000313" key="3">
    <source>
        <dbReference type="Proteomes" id="UP000756387"/>
    </source>
</evidence>
<dbReference type="SUPFAM" id="SSF54427">
    <property type="entry name" value="NTF2-like"/>
    <property type="match status" value="1"/>
</dbReference>
<keyword evidence="3" id="KW-1185">Reference proteome</keyword>
<dbReference type="Proteomes" id="UP000756387">
    <property type="component" value="Unassembled WGS sequence"/>
</dbReference>
<evidence type="ECO:0000313" key="2">
    <source>
        <dbReference type="EMBL" id="MBE7323950.1"/>
    </source>
</evidence>
<sequence>MRSRYSAFAVGDGDWLFTTWHPRTRPDEVRPDPATSWTGLEILGLDDGGVDDETGEVEFVALWRDPDGQEGRLHERSRFARRAGRWFYVDGDVD</sequence>
<accession>A0ABR9RQU6</accession>
<evidence type="ECO:0000259" key="1">
    <source>
        <dbReference type="Pfam" id="PF17775"/>
    </source>
</evidence>
<proteinExistence type="predicted"/>
<dbReference type="InterPro" id="IPR032710">
    <property type="entry name" value="NTF2-like_dom_sf"/>
</dbReference>
<reference evidence="2 3" key="1">
    <citation type="submission" date="2020-10" db="EMBL/GenBank/DDBJ databases">
        <title>Nocardioides sp. isolated from sludge.</title>
        <authorList>
            <person name="Zhang X."/>
        </authorList>
    </citation>
    <scope>NUCLEOTIDE SEQUENCE [LARGE SCALE GENOMIC DNA]</scope>
    <source>
        <strain evidence="2 3">Y6</strain>
    </source>
</reference>
<name>A0ABR9RQU6_9ACTN</name>
<dbReference type="InterPro" id="IPR048469">
    <property type="entry name" value="YchJ-like_M"/>
</dbReference>
<gene>
    <name evidence="2" type="ORF">IEQ44_04710</name>
</gene>
<dbReference type="EMBL" id="JADCSA010000003">
    <property type="protein sequence ID" value="MBE7323950.1"/>
    <property type="molecule type" value="Genomic_DNA"/>
</dbReference>
<dbReference type="Gene3D" id="3.10.450.50">
    <property type="match status" value="1"/>
</dbReference>